<name>A0AB34J1P5_PRYPA</name>
<accession>A0AB34J1P5</accession>
<dbReference type="EMBL" id="JBGBPQ010000015">
    <property type="protein sequence ID" value="KAL1510490.1"/>
    <property type="molecule type" value="Genomic_DNA"/>
</dbReference>
<feature type="compositionally biased region" description="Polar residues" evidence="1">
    <location>
        <begin position="1"/>
        <end position="18"/>
    </location>
</feature>
<evidence type="ECO:0000313" key="3">
    <source>
        <dbReference type="Proteomes" id="UP001515480"/>
    </source>
</evidence>
<keyword evidence="3" id="KW-1185">Reference proteome</keyword>
<gene>
    <name evidence="2" type="ORF">AB1Y20_006795</name>
</gene>
<dbReference type="Proteomes" id="UP001515480">
    <property type="component" value="Unassembled WGS sequence"/>
</dbReference>
<evidence type="ECO:0000256" key="1">
    <source>
        <dbReference type="SAM" id="MobiDB-lite"/>
    </source>
</evidence>
<feature type="compositionally biased region" description="Basic and acidic residues" evidence="1">
    <location>
        <begin position="150"/>
        <end position="159"/>
    </location>
</feature>
<reference evidence="2 3" key="1">
    <citation type="journal article" date="2024" name="Science">
        <title>Giant polyketide synthase enzymes in the biosynthesis of giant marine polyether toxins.</title>
        <authorList>
            <person name="Fallon T.R."/>
            <person name="Shende V.V."/>
            <person name="Wierzbicki I.H."/>
            <person name="Pendleton A.L."/>
            <person name="Watervoot N.F."/>
            <person name="Auber R.P."/>
            <person name="Gonzalez D.J."/>
            <person name="Wisecaver J.H."/>
            <person name="Moore B.S."/>
        </authorList>
    </citation>
    <scope>NUCLEOTIDE SEQUENCE [LARGE SCALE GENOMIC DNA]</scope>
    <source>
        <strain evidence="2 3">12B1</strain>
    </source>
</reference>
<proteinExistence type="predicted"/>
<feature type="region of interest" description="Disordered" evidence="1">
    <location>
        <begin position="1"/>
        <end position="89"/>
    </location>
</feature>
<protein>
    <submittedName>
        <fullName evidence="2">Uncharacterized protein</fullName>
    </submittedName>
</protein>
<sequence length="192" mass="20138">MSGTALSISTSRLVSTHQMGGARSIAESPSTPFCFSTPSTPPPAPASPIFRRRDSPPPAAASLVLRSTTACPNPVPPLRTIQCPPSHRAHFANGTATVVPIATHPTQPQPTPAYHPSRNPAASARPRPLELGPPQPLRTASLPCAYRSPRRAERAEVHGVVHQPPPDRLTASAALRRRQKATGACVSGGEEG</sequence>
<comment type="caution">
    <text evidence="2">The sequence shown here is derived from an EMBL/GenBank/DDBJ whole genome shotgun (WGS) entry which is preliminary data.</text>
</comment>
<organism evidence="2 3">
    <name type="scientific">Prymnesium parvum</name>
    <name type="common">Toxic golden alga</name>
    <dbReference type="NCBI Taxonomy" id="97485"/>
    <lineage>
        <taxon>Eukaryota</taxon>
        <taxon>Haptista</taxon>
        <taxon>Haptophyta</taxon>
        <taxon>Prymnesiophyceae</taxon>
        <taxon>Prymnesiales</taxon>
        <taxon>Prymnesiaceae</taxon>
        <taxon>Prymnesium</taxon>
    </lineage>
</organism>
<feature type="compositionally biased region" description="Low complexity" evidence="1">
    <location>
        <begin position="28"/>
        <end position="38"/>
    </location>
</feature>
<feature type="region of interest" description="Disordered" evidence="1">
    <location>
        <begin position="101"/>
        <end position="170"/>
    </location>
</feature>
<dbReference type="AlphaFoldDB" id="A0AB34J1P5"/>
<evidence type="ECO:0000313" key="2">
    <source>
        <dbReference type="EMBL" id="KAL1510490.1"/>
    </source>
</evidence>